<feature type="non-terminal residue" evidence="1">
    <location>
        <position position="1"/>
    </location>
</feature>
<organism evidence="1 2">
    <name type="scientific">Streptomyces antimycoticus</name>
    <dbReference type="NCBI Taxonomy" id="68175"/>
    <lineage>
        <taxon>Bacteria</taxon>
        <taxon>Bacillati</taxon>
        <taxon>Actinomycetota</taxon>
        <taxon>Actinomycetes</taxon>
        <taxon>Kitasatosporales</taxon>
        <taxon>Streptomycetaceae</taxon>
        <taxon>Streptomyces</taxon>
        <taxon>Streptomyces violaceusniger group</taxon>
    </lineage>
</organism>
<name>A0ABD5JP86_9ACTN</name>
<dbReference type="AlphaFoldDB" id="A0ABD5JP86"/>
<evidence type="ECO:0000313" key="2">
    <source>
        <dbReference type="Proteomes" id="UP001354649"/>
    </source>
</evidence>
<proteinExistence type="predicted"/>
<gene>
    <name evidence="1" type="ORF">V2K49_46385</name>
</gene>
<evidence type="ECO:0000313" key="1">
    <source>
        <dbReference type="EMBL" id="MEE4590288.1"/>
    </source>
</evidence>
<dbReference type="EMBL" id="JAZBJQ010000203">
    <property type="protein sequence ID" value="MEE4590288.1"/>
    <property type="molecule type" value="Genomic_DNA"/>
</dbReference>
<protein>
    <submittedName>
        <fullName evidence="1">Amidohydrolase</fullName>
    </submittedName>
</protein>
<accession>A0ABD5JP86</accession>
<dbReference type="Proteomes" id="UP001354649">
    <property type="component" value="Unassembled WGS sequence"/>
</dbReference>
<comment type="caution">
    <text evidence="1">The sequence shown here is derived from an EMBL/GenBank/DDBJ whole genome shotgun (WGS) entry which is preliminary data.</text>
</comment>
<reference evidence="1 2" key="1">
    <citation type="submission" date="2023-11" db="EMBL/GenBank/DDBJ databases">
        <title>30 novel species of actinomycetes from the DSMZ collection.</title>
        <authorList>
            <person name="Nouioui I."/>
        </authorList>
    </citation>
    <scope>NUCLEOTIDE SEQUENCE [LARGE SCALE GENOMIC DNA]</scope>
    <source>
        <strain evidence="1 2">DSM 41602</strain>
    </source>
</reference>
<sequence>THWVTEGAWSRRDARRVAALLGADNARRVYGLGTPAPREG</sequence>